<dbReference type="AlphaFoldDB" id="A0A2S6FW23"/>
<dbReference type="SUPFAM" id="SSF55008">
    <property type="entry name" value="HMA, heavy metal-associated domain"/>
    <property type="match status" value="1"/>
</dbReference>
<proteinExistence type="predicted"/>
<dbReference type="GeneID" id="75090784"/>
<dbReference type="Proteomes" id="UP000239863">
    <property type="component" value="Unassembled WGS sequence"/>
</dbReference>
<dbReference type="InterPro" id="IPR006121">
    <property type="entry name" value="HMA_dom"/>
</dbReference>
<reference evidence="2 3" key="1">
    <citation type="submission" date="2018-02" db="EMBL/GenBank/DDBJ databases">
        <title>Genomic Encyclopedia of Archaeal and Bacterial Type Strains, Phase II (KMG-II): from individual species to whole genera.</title>
        <authorList>
            <person name="Goeker M."/>
        </authorList>
    </citation>
    <scope>NUCLEOTIDE SEQUENCE [LARGE SCALE GENOMIC DNA]</scope>
    <source>
        <strain evidence="2 3">DSM 15099</strain>
    </source>
</reference>
<evidence type="ECO:0000313" key="3">
    <source>
        <dbReference type="Proteomes" id="UP000239863"/>
    </source>
</evidence>
<dbReference type="PROSITE" id="PS50846">
    <property type="entry name" value="HMA_2"/>
    <property type="match status" value="1"/>
</dbReference>
<dbReference type="EMBL" id="PTIS01000013">
    <property type="protein sequence ID" value="PPK47783.1"/>
    <property type="molecule type" value="Genomic_DNA"/>
</dbReference>
<dbReference type="STRING" id="37659.GCA_000703125_01933"/>
<dbReference type="RefSeq" id="WP_029452653.1">
    <property type="nucleotide sequence ID" value="NZ_PTIS01000013.1"/>
</dbReference>
<dbReference type="InterPro" id="IPR036163">
    <property type="entry name" value="HMA_dom_sf"/>
</dbReference>
<name>A0A2S6FW23_9CLOT</name>
<organism evidence="2 3">
    <name type="scientific">Clostridium algidicarnis DSM 15099</name>
    <dbReference type="NCBI Taxonomy" id="1121295"/>
    <lineage>
        <taxon>Bacteria</taxon>
        <taxon>Bacillati</taxon>
        <taxon>Bacillota</taxon>
        <taxon>Clostridia</taxon>
        <taxon>Eubacteriales</taxon>
        <taxon>Clostridiaceae</taxon>
        <taxon>Clostridium</taxon>
    </lineage>
</organism>
<accession>A0A2S6FW23</accession>
<gene>
    <name evidence="2" type="ORF">BD821_1133</name>
</gene>
<dbReference type="GO" id="GO:0046872">
    <property type="term" value="F:metal ion binding"/>
    <property type="evidence" value="ECO:0007669"/>
    <property type="project" value="InterPro"/>
</dbReference>
<evidence type="ECO:0000313" key="2">
    <source>
        <dbReference type="EMBL" id="PPK47783.1"/>
    </source>
</evidence>
<dbReference type="CDD" id="cd00371">
    <property type="entry name" value="HMA"/>
    <property type="match status" value="1"/>
</dbReference>
<evidence type="ECO:0000259" key="1">
    <source>
        <dbReference type="PROSITE" id="PS50846"/>
    </source>
</evidence>
<protein>
    <submittedName>
        <fullName evidence="2">Copper chaperone CopZ</fullName>
    </submittedName>
</protein>
<feature type="domain" description="HMA" evidence="1">
    <location>
        <begin position="2"/>
        <end position="67"/>
    </location>
</feature>
<comment type="caution">
    <text evidence="2">The sequence shown here is derived from an EMBL/GenBank/DDBJ whole genome shotgun (WGS) entry which is preliminary data.</text>
</comment>
<dbReference type="Pfam" id="PF00403">
    <property type="entry name" value="HMA"/>
    <property type="match status" value="1"/>
</dbReference>
<dbReference type="Gene3D" id="3.30.70.100">
    <property type="match status" value="1"/>
</dbReference>
<sequence length="67" mass="7257">MKKIQYEVSGVMNSEGKTKIKNSLDKIQGVQEVQVDAGTGKVKVQYNEPATKGAIKSSILKQGFTLS</sequence>
<dbReference type="OrthoDB" id="1913655at2"/>